<dbReference type="Pfam" id="PF00743">
    <property type="entry name" value="FMO-like"/>
    <property type="match status" value="2"/>
</dbReference>
<dbReference type="Proteomes" id="UP000070412">
    <property type="component" value="Unassembled WGS sequence"/>
</dbReference>
<keyword evidence="4" id="KW-0521">NADP</keyword>
<dbReference type="PIRSF" id="PIRSF000332">
    <property type="entry name" value="FMO"/>
    <property type="match status" value="1"/>
</dbReference>
<evidence type="ECO:0000256" key="3">
    <source>
        <dbReference type="ARBA" id="ARBA00022827"/>
    </source>
</evidence>
<dbReference type="InterPro" id="IPR020946">
    <property type="entry name" value="Flavin_mOase-like"/>
</dbReference>
<dbReference type="GO" id="GO:0050660">
    <property type="term" value="F:flavin adenine dinucleotide binding"/>
    <property type="evidence" value="ECO:0007669"/>
    <property type="project" value="InterPro"/>
</dbReference>
<evidence type="ECO:0000256" key="5">
    <source>
        <dbReference type="ARBA" id="ARBA00023002"/>
    </source>
</evidence>
<dbReference type="OrthoDB" id="66881at2759"/>
<dbReference type="GO" id="GO:0004499">
    <property type="term" value="F:N,N-dimethylaniline monooxygenase activity"/>
    <property type="evidence" value="ECO:0007669"/>
    <property type="project" value="InterPro"/>
</dbReference>
<dbReference type="EnsemblMetazoa" id="SSS_4171s_mrna">
    <property type="protein sequence ID" value="KAF7495038.1"/>
    <property type="gene ID" value="SSS_4171"/>
</dbReference>
<dbReference type="PRINTS" id="PR00370">
    <property type="entry name" value="FMOXYGENASE"/>
</dbReference>
<dbReference type="SUPFAM" id="SSF51905">
    <property type="entry name" value="FAD/NAD(P)-binding domain"/>
    <property type="match status" value="2"/>
</dbReference>
<dbReference type="InterPro" id="IPR000960">
    <property type="entry name" value="Flavin_mOase"/>
</dbReference>
<gene>
    <name evidence="7" type="ORF">SSS_4171</name>
</gene>
<keyword evidence="3 6" id="KW-0274">FAD</keyword>
<dbReference type="InterPro" id="IPR036188">
    <property type="entry name" value="FAD/NAD-bd_sf"/>
</dbReference>
<evidence type="ECO:0000313" key="9">
    <source>
        <dbReference type="Proteomes" id="UP000070412"/>
    </source>
</evidence>
<dbReference type="AlphaFoldDB" id="A0A834RJF4"/>
<dbReference type="GO" id="GO:0050661">
    <property type="term" value="F:NADP binding"/>
    <property type="evidence" value="ECO:0007669"/>
    <property type="project" value="InterPro"/>
</dbReference>
<dbReference type="InterPro" id="IPR050346">
    <property type="entry name" value="FMO-like"/>
</dbReference>
<dbReference type="EC" id="1.-.-.-" evidence="6"/>
<evidence type="ECO:0000256" key="4">
    <source>
        <dbReference type="ARBA" id="ARBA00022857"/>
    </source>
</evidence>
<name>A0A834RJF4_SARSC</name>
<evidence type="ECO:0000256" key="2">
    <source>
        <dbReference type="ARBA" id="ARBA00022630"/>
    </source>
</evidence>
<organism evidence="7">
    <name type="scientific">Sarcoptes scabiei</name>
    <name type="common">Itch mite</name>
    <name type="synonym">Acarus scabiei</name>
    <dbReference type="NCBI Taxonomy" id="52283"/>
    <lineage>
        <taxon>Eukaryota</taxon>
        <taxon>Metazoa</taxon>
        <taxon>Ecdysozoa</taxon>
        <taxon>Arthropoda</taxon>
        <taxon>Chelicerata</taxon>
        <taxon>Arachnida</taxon>
        <taxon>Acari</taxon>
        <taxon>Acariformes</taxon>
        <taxon>Sarcoptiformes</taxon>
        <taxon>Astigmata</taxon>
        <taxon>Psoroptidia</taxon>
        <taxon>Sarcoptoidea</taxon>
        <taxon>Sarcoptidae</taxon>
        <taxon>Sarcoptinae</taxon>
        <taxon>Sarcoptes</taxon>
    </lineage>
</organism>
<evidence type="ECO:0000256" key="1">
    <source>
        <dbReference type="ARBA" id="ARBA00009183"/>
    </source>
</evidence>
<proteinExistence type="inferred from homology"/>
<protein>
    <recommendedName>
        <fullName evidence="6">Flavin-containing monooxygenase</fullName>
        <ecNumber evidence="6">1.-.-.-</ecNumber>
    </recommendedName>
</protein>
<keyword evidence="9" id="KW-1185">Reference proteome</keyword>
<keyword evidence="6" id="KW-0503">Monooxygenase</keyword>
<accession>A0A834RJF4</accession>
<comment type="cofactor">
    <cofactor evidence="6">
        <name>FAD</name>
        <dbReference type="ChEBI" id="CHEBI:57692"/>
    </cofactor>
</comment>
<keyword evidence="2 6" id="KW-0285">Flavoprotein</keyword>
<dbReference type="EMBL" id="WVUK01000050">
    <property type="protein sequence ID" value="KAF7495038.1"/>
    <property type="molecule type" value="Genomic_DNA"/>
</dbReference>
<keyword evidence="5 6" id="KW-0560">Oxidoreductase</keyword>
<comment type="similarity">
    <text evidence="1 6">Belongs to the FMO family.</text>
</comment>
<reference evidence="8" key="3">
    <citation type="submission" date="2022-06" db="UniProtKB">
        <authorList>
            <consortium name="EnsemblMetazoa"/>
        </authorList>
    </citation>
    <scope>IDENTIFICATION</scope>
</reference>
<dbReference type="Gene3D" id="3.50.50.60">
    <property type="entry name" value="FAD/NAD(P)-binding domain"/>
    <property type="match status" value="2"/>
</dbReference>
<evidence type="ECO:0000313" key="7">
    <source>
        <dbReference type="EMBL" id="KAF7495038.1"/>
    </source>
</evidence>
<reference evidence="7" key="2">
    <citation type="submission" date="2020-01" db="EMBL/GenBank/DDBJ databases">
        <authorList>
            <person name="Korhonen P.K.K."/>
            <person name="Guangxu M.G."/>
            <person name="Wang T.W."/>
            <person name="Stroehlein A.J.S."/>
            <person name="Young N.D."/>
            <person name="Ang C.-S.A."/>
            <person name="Fernando D.W.F."/>
            <person name="Lu H.L."/>
            <person name="Taylor S.T."/>
            <person name="Ehtesham M.E.M."/>
            <person name="Najaraj S.H.N."/>
            <person name="Harsha G.H.G."/>
            <person name="Madugundu A.M."/>
            <person name="Renuse S.R."/>
            <person name="Holt D.H."/>
            <person name="Pandey A.P."/>
            <person name="Papenfuss A.P."/>
            <person name="Gasser R.B.G."/>
            <person name="Fischer K.F."/>
        </authorList>
    </citation>
    <scope>NUCLEOTIDE SEQUENCE</scope>
    <source>
        <strain evidence="7">SSS_KF_BRIS2020</strain>
    </source>
</reference>
<evidence type="ECO:0000256" key="6">
    <source>
        <dbReference type="RuleBase" id="RU361177"/>
    </source>
</evidence>
<reference evidence="9" key="1">
    <citation type="journal article" date="2020" name="PLoS Negl. Trop. Dis.">
        <title>High-quality nuclear genome for Sarcoptes scabiei-A critical resource for a neglected parasite.</title>
        <authorList>
            <person name="Korhonen P.K."/>
            <person name="Gasser R.B."/>
            <person name="Ma G."/>
            <person name="Wang T."/>
            <person name="Stroehlein A.J."/>
            <person name="Young N.D."/>
            <person name="Ang C.S."/>
            <person name="Fernando D.D."/>
            <person name="Lu H.C."/>
            <person name="Taylor S."/>
            <person name="Reynolds S.L."/>
            <person name="Mofiz E."/>
            <person name="Najaraj S.H."/>
            <person name="Gowda H."/>
            <person name="Madugundu A."/>
            <person name="Renuse S."/>
            <person name="Holt D."/>
            <person name="Pandey A."/>
            <person name="Papenfuss A.T."/>
            <person name="Fischer K."/>
        </authorList>
    </citation>
    <scope>NUCLEOTIDE SEQUENCE [LARGE SCALE GENOMIC DNA]</scope>
</reference>
<evidence type="ECO:0000313" key="8">
    <source>
        <dbReference type="EnsemblMetazoa" id="KAF7495038.1"/>
    </source>
</evidence>
<dbReference type="PANTHER" id="PTHR23023">
    <property type="entry name" value="DIMETHYLANILINE MONOOXYGENASE"/>
    <property type="match status" value="1"/>
</dbReference>
<sequence length="448" mass="52227">MVSDKIYSLETDPRENDKLSVCIVGIGAAGLCSLRHFSQRLDLFDIDAYEQTDDIGGTWNYTDHIGFDPKNGLPVHSSMYKNLYTNLPMEIMEFPDYKSNSKRSYVHHTQVLNYLKQYARHFDLYRFMKFNHIISSIDRSDNKWNVIVEDLIAGQKIQKHFDIILICTGRYSIPFWPKYKSLPLFQGNIIHSHDYRVPEVYQNQRVAVIGGGLSGVDITIELSRHCKEVIFINRGKHQYKQMPNNIRQVNVEVEEFRSNSMIVKDRKTGQLTSYDVDSIIMATGYLYNIRYLNSNAGIQMNPDGTINGLYKHLINIAHPSMALLGVAHHVVPLPLYHQQILYYMKILTGEIRLPSKSDMIKDTETDLQERMMQGLRPKDRHLFQADRMESYLDDLSEQAKIRPLNKVILKLHRELFAVRLANILTYKRFDYRLISDEDYVAIENNQQH</sequence>